<feature type="compositionally biased region" description="Basic and acidic residues" evidence="5">
    <location>
        <begin position="339"/>
        <end position="351"/>
    </location>
</feature>
<keyword evidence="4" id="KW-0539">Nucleus</keyword>
<feature type="non-terminal residue" evidence="7">
    <location>
        <position position="1191"/>
    </location>
</feature>
<feature type="compositionally biased region" description="Polar residues" evidence="5">
    <location>
        <begin position="698"/>
        <end position="709"/>
    </location>
</feature>
<dbReference type="GO" id="GO:0010468">
    <property type="term" value="P:regulation of gene expression"/>
    <property type="evidence" value="ECO:0007669"/>
    <property type="project" value="InterPro"/>
</dbReference>
<proteinExistence type="inferred from homology"/>
<feature type="compositionally biased region" description="Low complexity" evidence="5">
    <location>
        <begin position="129"/>
        <end position="143"/>
    </location>
</feature>
<dbReference type="InterPro" id="IPR043640">
    <property type="entry name" value="AF4/FMR2_CHD"/>
</dbReference>
<feature type="compositionally biased region" description="Basic and acidic residues" evidence="5">
    <location>
        <begin position="762"/>
        <end position="802"/>
    </location>
</feature>
<keyword evidence="8" id="KW-1185">Reference proteome</keyword>
<dbReference type="EMBL" id="WEKX01002035">
    <property type="protein sequence ID" value="NWI85292.1"/>
    <property type="molecule type" value="Genomic_DNA"/>
</dbReference>
<evidence type="ECO:0000256" key="2">
    <source>
        <dbReference type="ARBA" id="ARBA00007354"/>
    </source>
</evidence>
<dbReference type="PANTHER" id="PTHR10528:SF6">
    <property type="entry name" value="AF4_FMR2 FAMILY MEMBER 1"/>
    <property type="match status" value="1"/>
</dbReference>
<evidence type="ECO:0000313" key="7">
    <source>
        <dbReference type="EMBL" id="NWI85292.1"/>
    </source>
</evidence>
<dbReference type="Pfam" id="PF05110">
    <property type="entry name" value="AF-4"/>
    <property type="match status" value="1"/>
</dbReference>
<comment type="caution">
    <text evidence="7">The sequence shown here is derived from an EMBL/GenBank/DDBJ whole genome shotgun (WGS) entry which is preliminary data.</text>
</comment>
<feature type="compositionally biased region" description="Polar residues" evidence="5">
    <location>
        <begin position="115"/>
        <end position="126"/>
    </location>
</feature>
<evidence type="ECO:0000256" key="5">
    <source>
        <dbReference type="SAM" id="MobiDB-lite"/>
    </source>
</evidence>
<feature type="compositionally biased region" description="Polar residues" evidence="5">
    <location>
        <begin position="243"/>
        <end position="275"/>
    </location>
</feature>
<dbReference type="Pfam" id="PF18876">
    <property type="entry name" value="AFF4_CHD"/>
    <property type="match status" value="1"/>
</dbReference>
<feature type="compositionally biased region" description="Polar residues" evidence="5">
    <location>
        <begin position="569"/>
        <end position="582"/>
    </location>
</feature>
<dbReference type="GO" id="GO:0032783">
    <property type="term" value="C:super elongation complex"/>
    <property type="evidence" value="ECO:0007669"/>
    <property type="project" value="TreeGrafter"/>
</dbReference>
<dbReference type="PANTHER" id="PTHR10528">
    <property type="entry name" value="AF4/FMR2 FAMILY MEMBER"/>
    <property type="match status" value="1"/>
</dbReference>
<feature type="region of interest" description="Disordered" evidence="5">
    <location>
        <begin position="1073"/>
        <end position="1105"/>
    </location>
</feature>
<dbReference type="Pfam" id="PF18875">
    <property type="entry name" value="AF4_int"/>
    <property type="match status" value="1"/>
</dbReference>
<reference evidence="7" key="1">
    <citation type="submission" date="2019-10" db="EMBL/GenBank/DDBJ databases">
        <title>Bird 10,000 Genomes (B10K) Project - Family phase.</title>
        <authorList>
            <person name="Zhang G."/>
        </authorList>
    </citation>
    <scope>NUCLEOTIDE SEQUENCE</scope>
    <source>
        <strain evidence="7">B10K-DU-002-53</strain>
        <tissue evidence="7">Muscle</tissue>
    </source>
</reference>
<feature type="compositionally biased region" description="Low complexity" evidence="5">
    <location>
        <begin position="193"/>
        <end position="205"/>
    </location>
</feature>
<feature type="compositionally biased region" description="Low complexity" evidence="5">
    <location>
        <begin position="719"/>
        <end position="729"/>
    </location>
</feature>
<feature type="compositionally biased region" description="Polar residues" evidence="5">
    <location>
        <begin position="206"/>
        <end position="236"/>
    </location>
</feature>
<comment type="subcellular location">
    <subcellularLocation>
        <location evidence="1">Nucleus</location>
    </subcellularLocation>
</comment>
<feature type="compositionally biased region" description="Polar residues" evidence="5">
    <location>
        <begin position="848"/>
        <end position="859"/>
    </location>
</feature>
<dbReference type="InterPro" id="IPR007797">
    <property type="entry name" value="AF4/FMR2"/>
</dbReference>
<accession>A0A851EX91</accession>
<evidence type="ECO:0000313" key="8">
    <source>
        <dbReference type="Proteomes" id="UP000633448"/>
    </source>
</evidence>
<dbReference type="Proteomes" id="UP000633448">
    <property type="component" value="Unassembled WGS sequence"/>
</dbReference>
<comment type="similarity">
    <text evidence="2">Belongs to the AF4 family.</text>
</comment>
<evidence type="ECO:0000256" key="1">
    <source>
        <dbReference type="ARBA" id="ARBA00004123"/>
    </source>
</evidence>
<feature type="compositionally biased region" description="Basic and acidic residues" evidence="5">
    <location>
        <begin position="902"/>
        <end position="915"/>
    </location>
</feature>
<protein>
    <submittedName>
        <fullName evidence="7">AFF1 protein</fullName>
    </submittedName>
</protein>
<dbReference type="AlphaFoldDB" id="A0A851EX91"/>
<evidence type="ECO:0000256" key="4">
    <source>
        <dbReference type="ARBA" id="ARBA00023242"/>
    </source>
</evidence>
<feature type="region of interest" description="Disordered" evidence="5">
    <location>
        <begin position="86"/>
        <end position="177"/>
    </location>
</feature>
<feature type="compositionally biased region" description="Basic and acidic residues" evidence="5">
    <location>
        <begin position="607"/>
        <end position="638"/>
    </location>
</feature>
<organism evidence="7 8">
    <name type="scientific">Pitta sordida</name>
    <name type="common">Hooded pitta</name>
    <dbReference type="NCBI Taxonomy" id="9163"/>
    <lineage>
        <taxon>Eukaryota</taxon>
        <taxon>Metazoa</taxon>
        <taxon>Chordata</taxon>
        <taxon>Craniata</taxon>
        <taxon>Vertebrata</taxon>
        <taxon>Euteleostomi</taxon>
        <taxon>Archelosauria</taxon>
        <taxon>Archosauria</taxon>
        <taxon>Dinosauria</taxon>
        <taxon>Saurischia</taxon>
        <taxon>Theropoda</taxon>
        <taxon>Coelurosauria</taxon>
        <taxon>Aves</taxon>
        <taxon>Neognathae</taxon>
        <taxon>Neoaves</taxon>
        <taxon>Telluraves</taxon>
        <taxon>Australaves</taxon>
        <taxon>Passeriformes</taxon>
        <taxon>Pittidae</taxon>
        <taxon>Pitta</taxon>
    </lineage>
</organism>
<dbReference type="OrthoDB" id="6382204at2759"/>
<sequence length="1191" mass="132182">SLCNEERNLLRIRERERRSQEVLENKDQFSKKTPLFAEPYKTNKEDELSSRIQNMLGNYEEVKEFMSNKSCQNLIGIRPYFPGKTSHTLPSSFQHTTRRPPVGPMVVAPRPPSHSIHSQKAQSGTEPVSGLHSKSHSFSSSGSQGQGHNRGGQESQTGFQHSQNDKPGDGEGRAHELQAFPLALSPLLPCLLSSPVAPLSPLHSSQHTNSRSQTSSKSHGPTYSQTQSFQDLVTGSQEKESQDSSAITLTSATQPSSQSFPTSLTSKASAMQQKPTAYVRPMDGQDQAPFESLELKRLLEEYHEGPNEDLSDLKAKVKAELSKLETPSETREEPDEDISDLKKKAKAELSKLENPSEPIEEMTRSWPPPLTALNTPTKAEPSKFPFPTKDLQPEGSVAQDQKRYGAPSEALPSSQARTSMLQDDLQLSDSEESGDDQVVEKSPSSLAPPSSVQSQPKSETSAHSSSSESGSTSDSESSSDSETESHSSDSEVNDPPRAPALEPEPLTSNKWQLDNWLTKVNPPAVPTEILSEIACGDGLEEGKKQEQGISSNSAHRHGEPREPHHKMSRTPQDAHLQTTRNCQKPPVYADEPLPRHITGIKRPSKQLVHEGSKRGLKVESEPCPLEVREQSSKDEQKVKKIVKQKFTDRKDLKSALQEPFGKRKHKGSHQANAKPFLDPKFMGDAQACDALSSLPHDQGTTPSRTSSHRPQNLHKKKLPLPLGEKLLSPVRDPPTRERLVVKIDLRHLERVPQPPRKLGHQNRTETKDLTGSRKQDLKRKATDTPEESLRKRRREEKEENDRKKKKSKKERESLQSSANKDSIKLKPSKALVEIQKKDMLLLPLPPMSTANPSPKSTKVAQKRPRTETDGLPATDNPDRSKSSHKDPLSAKHRKIEGNHTQVSKDNKGSARDVRKPFPVPSLPNGTSKSSRPLLKFEKQHSKEYYFEQAQRLKHKADAMTDKTGKAFQYLEAALLFIEYGIALESDALEPKSAYSIFSDTIVLIKFIMTLKPFADSSVSSHEKIFAVLRMRCQSILHMAMFGYKKDTAMRYSRLLNDHFKVGHRVIQAPSPGVARSTGLPSPLSPIPSPAGSVSSQPGSNDSNSIGPSIGSTVTVSCHISNVTSSYVNITSYILHAYEIWEKANALARKNKEFFSELSRATCSLALTSSLTDLVRYIRQGLQWLRLEANMP</sequence>
<feature type="compositionally biased region" description="Polar residues" evidence="5">
    <location>
        <begin position="86"/>
        <end position="95"/>
    </location>
</feature>
<feature type="compositionally biased region" description="Basic and acidic residues" evidence="5">
    <location>
        <begin position="733"/>
        <end position="750"/>
    </location>
</feature>
<keyword evidence="3" id="KW-0597">Phosphoprotein</keyword>
<feature type="non-terminal residue" evidence="7">
    <location>
        <position position="1"/>
    </location>
</feature>
<evidence type="ECO:0000256" key="3">
    <source>
        <dbReference type="ARBA" id="ARBA00022553"/>
    </source>
</evidence>
<feature type="compositionally biased region" description="Basic and acidic residues" evidence="5">
    <location>
        <begin position="321"/>
        <end position="331"/>
    </location>
</feature>
<dbReference type="InterPro" id="IPR043639">
    <property type="entry name" value="AF4_int"/>
</dbReference>
<feature type="compositionally biased region" description="Polar residues" evidence="5">
    <location>
        <begin position="442"/>
        <end position="457"/>
    </location>
</feature>
<feature type="compositionally biased region" description="Polar residues" evidence="5">
    <location>
        <begin position="1093"/>
        <end position="1105"/>
    </location>
</feature>
<feature type="compositionally biased region" description="Basic and acidic residues" evidence="5">
    <location>
        <begin position="163"/>
        <end position="176"/>
    </location>
</feature>
<feature type="compositionally biased region" description="Basic and acidic residues" evidence="5">
    <location>
        <begin position="876"/>
        <end position="889"/>
    </location>
</feature>
<feature type="region of interest" description="Disordered" evidence="5">
    <location>
        <begin position="193"/>
        <end position="290"/>
    </location>
</feature>
<feature type="compositionally biased region" description="Low complexity" evidence="5">
    <location>
        <begin position="458"/>
        <end position="476"/>
    </location>
</feature>
<name>A0A851EX91_PITSO</name>
<evidence type="ECO:0000259" key="6">
    <source>
        <dbReference type="Pfam" id="PF18876"/>
    </source>
</evidence>
<feature type="region of interest" description="Disordered" evidence="5">
    <location>
        <begin position="321"/>
        <end position="511"/>
    </location>
</feature>
<dbReference type="Gene3D" id="6.10.250.2670">
    <property type="match status" value="1"/>
</dbReference>
<feature type="region of interest" description="Disordered" evidence="5">
    <location>
        <begin position="536"/>
        <end position="933"/>
    </location>
</feature>
<feature type="domain" description="AF4/FMR2 C-terminal homology" evidence="6">
    <location>
        <begin position="926"/>
        <end position="1190"/>
    </location>
</feature>
<feature type="compositionally biased region" description="Polar residues" evidence="5">
    <location>
        <begin position="411"/>
        <end position="428"/>
    </location>
</feature>
<gene>
    <name evidence="7" type="primary">Aff1</name>
    <name evidence="7" type="ORF">PITSOR_R02846</name>
</gene>